<dbReference type="PANTHER" id="PTHR45090">
    <property type="entry name" value="CHAPERONE PROTEIN DNAJ 20 CHLOROPLASTIC"/>
    <property type="match status" value="1"/>
</dbReference>
<dbReference type="SMART" id="SM00271">
    <property type="entry name" value="DnaJ"/>
    <property type="match status" value="1"/>
</dbReference>
<feature type="region of interest" description="Disordered" evidence="1">
    <location>
        <begin position="99"/>
        <end position="118"/>
    </location>
</feature>
<dbReference type="SUPFAM" id="SSF46565">
    <property type="entry name" value="Chaperone J-domain"/>
    <property type="match status" value="1"/>
</dbReference>
<name>A0ABR1UIS8_9PEZI</name>
<evidence type="ECO:0000256" key="1">
    <source>
        <dbReference type="SAM" id="MobiDB-lite"/>
    </source>
</evidence>
<comment type="caution">
    <text evidence="3">The sequence shown here is derived from an EMBL/GenBank/DDBJ whole genome shotgun (WGS) entry which is preliminary data.</text>
</comment>
<feature type="domain" description="J" evidence="2">
    <location>
        <begin position="131"/>
        <end position="198"/>
    </location>
</feature>
<dbReference type="InterPro" id="IPR036869">
    <property type="entry name" value="J_dom_sf"/>
</dbReference>
<dbReference type="Pfam" id="PF00226">
    <property type="entry name" value="DnaJ"/>
    <property type="match status" value="1"/>
</dbReference>
<protein>
    <recommendedName>
        <fullName evidence="2">J domain-containing protein</fullName>
    </recommendedName>
</protein>
<reference evidence="3 4" key="1">
    <citation type="submission" date="2023-01" db="EMBL/GenBank/DDBJ databases">
        <title>Analysis of 21 Apiospora genomes using comparative genomics revels a genus with tremendous synthesis potential of carbohydrate active enzymes and secondary metabolites.</title>
        <authorList>
            <person name="Sorensen T."/>
        </authorList>
    </citation>
    <scope>NUCLEOTIDE SEQUENCE [LARGE SCALE GENOMIC DNA]</scope>
    <source>
        <strain evidence="3 4">CBS 135458</strain>
    </source>
</reference>
<dbReference type="InterPro" id="IPR001623">
    <property type="entry name" value="DnaJ_domain"/>
</dbReference>
<dbReference type="RefSeq" id="XP_066714260.1">
    <property type="nucleotide sequence ID" value="XM_066860671.1"/>
</dbReference>
<feature type="compositionally biased region" description="Low complexity" evidence="1">
    <location>
        <begin position="46"/>
        <end position="57"/>
    </location>
</feature>
<dbReference type="Proteomes" id="UP001480595">
    <property type="component" value="Unassembled WGS sequence"/>
</dbReference>
<dbReference type="Gene3D" id="1.10.287.110">
    <property type="entry name" value="DnaJ domain"/>
    <property type="match status" value="1"/>
</dbReference>
<dbReference type="PANTHER" id="PTHR45090:SF4">
    <property type="entry name" value="J DOMAIN-CONTAINING PROTEIN"/>
    <property type="match status" value="1"/>
</dbReference>
<dbReference type="PROSITE" id="PS50076">
    <property type="entry name" value="DNAJ_2"/>
    <property type="match status" value="1"/>
</dbReference>
<dbReference type="CDD" id="cd06257">
    <property type="entry name" value="DnaJ"/>
    <property type="match status" value="1"/>
</dbReference>
<dbReference type="PRINTS" id="PR00625">
    <property type="entry name" value="JDOMAIN"/>
</dbReference>
<dbReference type="GeneID" id="92093734"/>
<evidence type="ECO:0000313" key="4">
    <source>
        <dbReference type="Proteomes" id="UP001480595"/>
    </source>
</evidence>
<evidence type="ECO:0000259" key="2">
    <source>
        <dbReference type="PROSITE" id="PS50076"/>
    </source>
</evidence>
<accession>A0ABR1UIS8</accession>
<dbReference type="EMBL" id="JAQQWL010000009">
    <property type="protein sequence ID" value="KAK8058814.1"/>
    <property type="molecule type" value="Genomic_DNA"/>
</dbReference>
<keyword evidence="4" id="KW-1185">Reference proteome</keyword>
<dbReference type="InterPro" id="IPR053232">
    <property type="entry name" value="DnaJ_C/III_chloroplastic"/>
</dbReference>
<feature type="compositionally biased region" description="Low complexity" evidence="1">
    <location>
        <begin position="101"/>
        <end position="113"/>
    </location>
</feature>
<proteinExistence type="predicted"/>
<evidence type="ECO:0000313" key="3">
    <source>
        <dbReference type="EMBL" id="KAK8058814.1"/>
    </source>
</evidence>
<feature type="region of interest" description="Disordered" evidence="1">
    <location>
        <begin position="1"/>
        <end position="65"/>
    </location>
</feature>
<sequence>MGDSHRSSRKHKHRDKDQPESSSSSRRHRDQPESSSSRRHRDNTDSASRVSRRAGVSNDDLLQPQSAAGGFAATRQEIEFGFDDGASSMWDQGTDYGSVYQQQQQQQPQPQQQAAGSPIPAALRDVWQARNFYELLCLAPNAPAAEVRRAYYRYFTLLHPDAHPAKARQVAHIYWAIVQEAFETLSNPQKRLVYERDCLGEPDQDSDLPLSVSPFRTLEATADRARLNLDHSLDTFDFSLRVDAEGLVRALQDGSEPSPSMLKPVDFFTSHSFTVPLPGLGRNLDMVYLLYTPHHLLDSEPRIVLTGDGSEKESAPLADEEDPGLQFYRPDPPG</sequence>
<organism evidence="3 4">
    <name type="scientific">Apiospora phragmitis</name>
    <dbReference type="NCBI Taxonomy" id="2905665"/>
    <lineage>
        <taxon>Eukaryota</taxon>
        <taxon>Fungi</taxon>
        <taxon>Dikarya</taxon>
        <taxon>Ascomycota</taxon>
        <taxon>Pezizomycotina</taxon>
        <taxon>Sordariomycetes</taxon>
        <taxon>Xylariomycetidae</taxon>
        <taxon>Amphisphaeriales</taxon>
        <taxon>Apiosporaceae</taxon>
        <taxon>Apiospora</taxon>
    </lineage>
</organism>
<gene>
    <name evidence="3" type="ORF">PG994_009262</name>
</gene>
<feature type="region of interest" description="Disordered" evidence="1">
    <location>
        <begin position="306"/>
        <end position="334"/>
    </location>
</feature>